<accession>A0A9D9IA97</accession>
<dbReference type="EMBL" id="JADIMF010000044">
    <property type="protein sequence ID" value="MBO8468687.1"/>
    <property type="molecule type" value="Genomic_DNA"/>
</dbReference>
<dbReference type="GO" id="GO:0005975">
    <property type="term" value="P:carbohydrate metabolic process"/>
    <property type="evidence" value="ECO:0007669"/>
    <property type="project" value="InterPro"/>
</dbReference>
<dbReference type="SUPFAM" id="SSF88713">
    <property type="entry name" value="Glycoside hydrolase/deacetylase"/>
    <property type="match status" value="1"/>
</dbReference>
<gene>
    <name evidence="4" type="ORF">IAA72_02750</name>
</gene>
<reference evidence="4" key="2">
    <citation type="journal article" date="2021" name="PeerJ">
        <title>Extensive microbial diversity within the chicken gut microbiome revealed by metagenomics and culture.</title>
        <authorList>
            <person name="Gilroy R."/>
            <person name="Ravi A."/>
            <person name="Getino M."/>
            <person name="Pursley I."/>
            <person name="Horton D.L."/>
            <person name="Alikhan N.F."/>
            <person name="Baker D."/>
            <person name="Gharbi K."/>
            <person name="Hall N."/>
            <person name="Watson M."/>
            <person name="Adriaenssens E.M."/>
            <person name="Foster-Nyarko E."/>
            <person name="Jarju S."/>
            <person name="Secka A."/>
            <person name="Antonio M."/>
            <person name="Oren A."/>
            <person name="Chaudhuri R.R."/>
            <person name="La Ragione R."/>
            <person name="Hildebrand F."/>
            <person name="Pallen M.J."/>
        </authorList>
    </citation>
    <scope>NUCLEOTIDE SEQUENCE</scope>
    <source>
        <strain evidence="4">14700</strain>
    </source>
</reference>
<reference evidence="4" key="1">
    <citation type="submission" date="2020-10" db="EMBL/GenBank/DDBJ databases">
        <authorList>
            <person name="Gilroy R."/>
        </authorList>
    </citation>
    <scope>NUCLEOTIDE SEQUENCE</scope>
    <source>
        <strain evidence="4">14700</strain>
    </source>
</reference>
<organism evidence="4 5">
    <name type="scientific">Candidatus Ornithospirochaeta stercoravium</name>
    <dbReference type="NCBI Taxonomy" id="2840897"/>
    <lineage>
        <taxon>Bacteria</taxon>
        <taxon>Pseudomonadati</taxon>
        <taxon>Spirochaetota</taxon>
        <taxon>Spirochaetia</taxon>
        <taxon>Spirochaetales</taxon>
        <taxon>Spirochaetaceae</taxon>
        <taxon>Spirochaetaceae incertae sedis</taxon>
        <taxon>Candidatus Ornithospirochaeta</taxon>
    </lineage>
</organism>
<evidence type="ECO:0000256" key="2">
    <source>
        <dbReference type="ARBA" id="ARBA00023277"/>
    </source>
</evidence>
<dbReference type="Proteomes" id="UP000810292">
    <property type="component" value="Unassembled WGS sequence"/>
</dbReference>
<evidence type="ECO:0000313" key="4">
    <source>
        <dbReference type="EMBL" id="MBO8468687.1"/>
    </source>
</evidence>
<proteinExistence type="inferred from homology"/>
<sequence>MYTELAGSSPSAAFSRVISLVYKPVLSFLYNNPGTKFSMYQSAAVMKYLSQSYPEVNMLIAALAKRSDLELVTGTYSQAILSLNPPKDRSMQIERMTTLIRRYYGIKASSCFFYGQIWAPSFIHSLRNTGISSVVISAYRATTREKVATSSFVMNELGKRVDMRIISDEGAQLFSRYAQSEITLDELESGLMNVMDTSDDDVVFFSIDQMLEGSARQGDDERISDVLIRIISHRRGCLLSDIPCERPGYLDSGWYGRDAYAQGLYSFNDIFVRNENFRYLLNRYIALSETVSQFKKDRNAKREAEAALFHVSIGPLFIHDAQCTPMRQAERRSFWKAIIEAEESLLDSDSQALKSEYDYEEIGMNDYAARGKMFNAVFSPKGGAVAELCYKPLALNIIDTRVPFDISFPHIELNKTFSDSVHINGRAVQLASEIFDSEVVSRTRGEYQFTYASDSFTLIKHFRMRSQTLILESTIIPEEDVTGSYTVYAYLSMSDMILTSSDQRRQMMLGSLDDVRTVRYTENLSGLTVSFSSTEPFSVAEEKARQSQNTSIGNESFELYTKLSFSFPIEIKKGEARTIRFILRASDSRKDRE</sequence>
<evidence type="ECO:0000259" key="3">
    <source>
        <dbReference type="Pfam" id="PF03065"/>
    </source>
</evidence>
<feature type="domain" description="Glycoside hydrolase family 57 N-terminal" evidence="3">
    <location>
        <begin position="13"/>
        <end position="146"/>
    </location>
</feature>
<comment type="caution">
    <text evidence="4">The sequence shown here is derived from an EMBL/GenBank/DDBJ whole genome shotgun (WGS) entry which is preliminary data.</text>
</comment>
<dbReference type="GO" id="GO:0003824">
    <property type="term" value="F:catalytic activity"/>
    <property type="evidence" value="ECO:0007669"/>
    <property type="project" value="InterPro"/>
</dbReference>
<evidence type="ECO:0000256" key="1">
    <source>
        <dbReference type="ARBA" id="ARBA00006821"/>
    </source>
</evidence>
<comment type="similarity">
    <text evidence="1">Belongs to the glycosyl hydrolase 57 family.</text>
</comment>
<evidence type="ECO:0000313" key="5">
    <source>
        <dbReference type="Proteomes" id="UP000810292"/>
    </source>
</evidence>
<dbReference type="AlphaFoldDB" id="A0A9D9IA97"/>
<keyword evidence="2" id="KW-0119">Carbohydrate metabolism</keyword>
<dbReference type="Gene3D" id="3.20.110.20">
    <property type="match status" value="1"/>
</dbReference>
<protein>
    <recommendedName>
        <fullName evidence="3">Glycoside hydrolase family 57 N-terminal domain-containing protein</fullName>
    </recommendedName>
</protein>
<name>A0A9D9IA97_9SPIO</name>
<dbReference type="InterPro" id="IPR004300">
    <property type="entry name" value="Glyco_hydro_57_N"/>
</dbReference>
<dbReference type="Pfam" id="PF03065">
    <property type="entry name" value="Glyco_hydro_57"/>
    <property type="match status" value="1"/>
</dbReference>
<dbReference type="InterPro" id="IPR011330">
    <property type="entry name" value="Glyco_hydro/deAcase_b/a-brl"/>
</dbReference>